<feature type="binding site" evidence="2">
    <location>
        <position position="89"/>
    </location>
    <ligand>
        <name>Fe cation</name>
        <dbReference type="ChEBI" id="CHEBI:24875"/>
        <note>catalytic</note>
    </ligand>
</feature>
<dbReference type="SUPFAM" id="SSF51182">
    <property type="entry name" value="RmlC-like cupins"/>
    <property type="match status" value="1"/>
</dbReference>
<feature type="binding site" evidence="2">
    <location>
        <position position="133"/>
    </location>
    <ligand>
        <name>Fe cation</name>
        <dbReference type="ChEBI" id="CHEBI:24875"/>
        <note>catalytic</note>
    </ligand>
</feature>
<keyword evidence="2" id="KW-0479">Metal-binding</keyword>
<organism evidence="3 4">
    <name type="scientific">Kutzneria buriramensis</name>
    <dbReference type="NCBI Taxonomy" id="1045776"/>
    <lineage>
        <taxon>Bacteria</taxon>
        <taxon>Bacillati</taxon>
        <taxon>Actinomycetota</taxon>
        <taxon>Actinomycetes</taxon>
        <taxon>Pseudonocardiales</taxon>
        <taxon>Pseudonocardiaceae</taxon>
        <taxon>Kutzneria</taxon>
    </lineage>
</organism>
<keyword evidence="4" id="KW-1185">Reference proteome</keyword>
<dbReference type="RefSeq" id="WP_246015853.1">
    <property type="nucleotide sequence ID" value="NZ_CP144375.1"/>
</dbReference>
<gene>
    <name evidence="3" type="ORF">BCF44_112194</name>
</gene>
<reference evidence="3 4" key="1">
    <citation type="submission" date="2018-08" db="EMBL/GenBank/DDBJ databases">
        <title>Genomic Encyclopedia of Archaeal and Bacterial Type Strains, Phase II (KMG-II): from individual species to whole genera.</title>
        <authorList>
            <person name="Goeker M."/>
        </authorList>
    </citation>
    <scope>NUCLEOTIDE SEQUENCE [LARGE SCALE GENOMIC DNA]</scope>
    <source>
        <strain evidence="3 4">DSM 45791</strain>
    </source>
</reference>
<dbReference type="InterPro" id="IPR014710">
    <property type="entry name" value="RmlC-like_jellyroll"/>
</dbReference>
<dbReference type="CDD" id="cd10548">
    <property type="entry name" value="cupin_CDO"/>
    <property type="match status" value="1"/>
</dbReference>
<dbReference type="Gene3D" id="2.60.120.10">
    <property type="entry name" value="Jelly Rolls"/>
    <property type="match status" value="1"/>
</dbReference>
<dbReference type="InterPro" id="IPR011051">
    <property type="entry name" value="RmlC_Cupin_sf"/>
</dbReference>
<protein>
    <submittedName>
        <fullName evidence="3">Cysteine dioxygenase type I</fullName>
    </submittedName>
</protein>
<dbReference type="EMBL" id="QUNO01000012">
    <property type="protein sequence ID" value="REH41112.1"/>
    <property type="molecule type" value="Genomic_DNA"/>
</dbReference>
<evidence type="ECO:0000256" key="1">
    <source>
        <dbReference type="ARBA" id="ARBA00006622"/>
    </source>
</evidence>
<feature type="binding site" evidence="2">
    <location>
        <position position="87"/>
    </location>
    <ligand>
        <name>Fe cation</name>
        <dbReference type="ChEBI" id="CHEBI:24875"/>
        <note>catalytic</note>
    </ligand>
</feature>
<dbReference type="AlphaFoldDB" id="A0A3E0HAS5"/>
<sequence>MTLAIDLDVHPDLDLPLLRDLIQPERPLWTPSQLRDLTRTVATELTTPLLQVLQFDQQQRWWARLALTGGVELWLLSWLPGQGTEPHDHGGAAGSFTVLKGRLNEDYRYPGGPIRTMRRDLGDAVGFSGGRAHQVRNVGDSPAASVHAYSPPLLPTREYASLEDVK</sequence>
<evidence type="ECO:0000256" key="2">
    <source>
        <dbReference type="PIRSR" id="PIRSR610300-51"/>
    </source>
</evidence>
<dbReference type="InterPro" id="IPR010300">
    <property type="entry name" value="CDO_1"/>
</dbReference>
<evidence type="ECO:0000313" key="4">
    <source>
        <dbReference type="Proteomes" id="UP000256269"/>
    </source>
</evidence>
<dbReference type="Proteomes" id="UP000256269">
    <property type="component" value="Unassembled WGS sequence"/>
</dbReference>
<comment type="similarity">
    <text evidence="1">Belongs to the cysteine dioxygenase family.</text>
</comment>
<keyword evidence="3" id="KW-0223">Dioxygenase</keyword>
<proteinExistence type="inferred from homology"/>
<name>A0A3E0HAS5_9PSEU</name>
<accession>A0A3E0HAS5</accession>
<evidence type="ECO:0000313" key="3">
    <source>
        <dbReference type="EMBL" id="REH41112.1"/>
    </source>
</evidence>
<dbReference type="GO" id="GO:0016702">
    <property type="term" value="F:oxidoreductase activity, acting on single donors with incorporation of molecular oxygen, incorporation of two atoms of oxygen"/>
    <property type="evidence" value="ECO:0007669"/>
    <property type="project" value="InterPro"/>
</dbReference>
<dbReference type="GO" id="GO:0005506">
    <property type="term" value="F:iron ion binding"/>
    <property type="evidence" value="ECO:0007669"/>
    <property type="project" value="InterPro"/>
</dbReference>
<keyword evidence="2" id="KW-0408">Iron</keyword>
<comment type="caution">
    <text evidence="3">The sequence shown here is derived from an EMBL/GenBank/DDBJ whole genome shotgun (WGS) entry which is preliminary data.</text>
</comment>
<dbReference type="Pfam" id="PF05995">
    <property type="entry name" value="CDO_I"/>
    <property type="match status" value="1"/>
</dbReference>
<keyword evidence="3" id="KW-0560">Oxidoreductase</keyword>